<keyword evidence="2" id="KW-0812">Transmembrane</keyword>
<dbReference type="PANTHER" id="PTHR40622">
    <property type="match status" value="1"/>
</dbReference>
<evidence type="ECO:0000313" key="5">
    <source>
        <dbReference type="EMBL" id="EKD12484.1"/>
    </source>
</evidence>
<feature type="compositionally biased region" description="Basic residues" evidence="1">
    <location>
        <begin position="236"/>
        <end position="249"/>
    </location>
</feature>
<proteinExistence type="predicted"/>
<dbReference type="InParanoid" id="K1XJ22"/>
<dbReference type="OrthoDB" id="5409353at2759"/>
<evidence type="ECO:0000256" key="3">
    <source>
        <dbReference type="SAM" id="SignalP"/>
    </source>
</evidence>
<evidence type="ECO:0000256" key="1">
    <source>
        <dbReference type="SAM" id="MobiDB-lite"/>
    </source>
</evidence>
<evidence type="ECO:0000313" key="6">
    <source>
        <dbReference type="Proteomes" id="UP000006753"/>
    </source>
</evidence>
<dbReference type="RefSeq" id="XP_007297239.1">
    <property type="nucleotide sequence ID" value="XM_007297177.1"/>
</dbReference>
<accession>K1XJ22</accession>
<feature type="chain" id="PRO_5003853361" description="DUF7728 domain-containing protein" evidence="3">
    <location>
        <begin position="19"/>
        <end position="361"/>
    </location>
</feature>
<dbReference type="PANTHER" id="PTHR40622:SF1">
    <property type="match status" value="1"/>
</dbReference>
<dbReference type="OMA" id="CRGKPKC"/>
<feature type="transmembrane region" description="Helical" evidence="2">
    <location>
        <begin position="281"/>
        <end position="314"/>
    </location>
</feature>
<dbReference type="Pfam" id="PF24854">
    <property type="entry name" value="DUF7728"/>
    <property type="match status" value="1"/>
</dbReference>
<dbReference type="eggNOG" id="ENOG502SC3G">
    <property type="taxonomic scope" value="Eukaryota"/>
</dbReference>
<keyword evidence="6" id="KW-1185">Reference proteome</keyword>
<feature type="compositionally biased region" description="Basic and acidic residues" evidence="1">
    <location>
        <begin position="250"/>
        <end position="262"/>
    </location>
</feature>
<feature type="region of interest" description="Disordered" evidence="1">
    <location>
        <begin position="229"/>
        <end position="270"/>
    </location>
</feature>
<keyword evidence="2" id="KW-0472">Membrane</keyword>
<evidence type="ECO:0000256" key="2">
    <source>
        <dbReference type="SAM" id="Phobius"/>
    </source>
</evidence>
<keyword evidence="3" id="KW-0732">Signal</keyword>
<name>K1XJ22_MARBU</name>
<feature type="domain" description="DUF7728" evidence="4">
    <location>
        <begin position="46"/>
        <end position="194"/>
    </location>
</feature>
<dbReference type="KEGG" id="mbe:MBM_09350"/>
<protein>
    <recommendedName>
        <fullName evidence="4">DUF7728 domain-containing protein</fullName>
    </recommendedName>
</protein>
<feature type="signal peptide" evidence="3">
    <location>
        <begin position="1"/>
        <end position="18"/>
    </location>
</feature>
<feature type="region of interest" description="Disordered" evidence="1">
    <location>
        <begin position="340"/>
        <end position="361"/>
    </location>
</feature>
<dbReference type="EMBL" id="JH921457">
    <property type="protein sequence ID" value="EKD12484.1"/>
    <property type="molecule type" value="Genomic_DNA"/>
</dbReference>
<organism evidence="5 6">
    <name type="scientific">Marssonina brunnea f. sp. multigermtubi (strain MB_m1)</name>
    <name type="common">Marssonina leaf spot fungus</name>
    <dbReference type="NCBI Taxonomy" id="1072389"/>
    <lineage>
        <taxon>Eukaryota</taxon>
        <taxon>Fungi</taxon>
        <taxon>Dikarya</taxon>
        <taxon>Ascomycota</taxon>
        <taxon>Pezizomycotina</taxon>
        <taxon>Leotiomycetes</taxon>
        <taxon>Helotiales</taxon>
        <taxon>Drepanopezizaceae</taxon>
        <taxon>Drepanopeziza</taxon>
    </lineage>
</organism>
<gene>
    <name evidence="5" type="ORF">MBM_09350</name>
</gene>
<dbReference type="HOGENOM" id="CLU_038083_1_0_1"/>
<sequence length="361" mass="38788">MRVPQLGALAVVVGGVQSFLIPPEISTADADAINTLPAEAVVAGLTSRVIEIQCPGCPVVTELKGKPDSAQPDSVLHFNFSTSHENGVDQVLVNGLQIYPIDPTMANFLEPLTASQMIKSNGVWTEAGTPKLGFSLSVKHPPSSGPEFMQTVAIRLEIVEVADKFISGLPAIELNLLETPSGQLMIGNSSISAPSSPARLTGDDKECSTIACKWRAIVADRLSKMKQGLRKGCAGMRKRPTTKGRPSGHSHPDHKARPDHRPHAPSRHHHQHSFAKFLRGIFLHVFVPVIIGVMVGITAGLIGMVVGHIVIFTWRSLFRSGQKNSAYAEVGQEDTKDETKGFLAFQGPPPQYADAAVPEKE</sequence>
<dbReference type="AlphaFoldDB" id="K1XJ22"/>
<evidence type="ECO:0000259" key="4">
    <source>
        <dbReference type="Pfam" id="PF24854"/>
    </source>
</evidence>
<dbReference type="Proteomes" id="UP000006753">
    <property type="component" value="Unassembled WGS sequence"/>
</dbReference>
<reference evidence="5 6" key="1">
    <citation type="journal article" date="2012" name="BMC Genomics">
        <title>Sequencing the genome of Marssonina brunnea reveals fungus-poplar co-evolution.</title>
        <authorList>
            <person name="Zhu S."/>
            <person name="Cao Y.-Z."/>
            <person name="Jiang C."/>
            <person name="Tan B.-Y."/>
            <person name="Wang Z."/>
            <person name="Feng S."/>
            <person name="Zhang L."/>
            <person name="Su X.-H."/>
            <person name="Brejova B."/>
            <person name="Vinar T."/>
            <person name="Xu M."/>
            <person name="Wang M.-X."/>
            <person name="Zhang S.-G."/>
            <person name="Huang M.-R."/>
            <person name="Wu R."/>
            <person name="Zhou Y."/>
        </authorList>
    </citation>
    <scope>NUCLEOTIDE SEQUENCE [LARGE SCALE GENOMIC DNA]</scope>
    <source>
        <strain evidence="5 6">MB_m1</strain>
    </source>
</reference>
<keyword evidence="2" id="KW-1133">Transmembrane helix</keyword>
<dbReference type="GeneID" id="18765285"/>
<dbReference type="InterPro" id="IPR056145">
    <property type="entry name" value="DUF7728"/>
</dbReference>